<protein>
    <submittedName>
        <fullName evidence="1">Uncharacterized protein</fullName>
    </submittedName>
</protein>
<accession>A0A2J6R2Q6</accession>
<dbReference type="AlphaFoldDB" id="A0A2J6R2Q6"/>
<name>A0A2J6R2Q6_HYAVF</name>
<proteinExistence type="predicted"/>
<sequence length="232" mass="26584">MAMSQPQSSSSTPDGYEKQIRLPRHQAETFTRFACLVLNHLQDNLQPLPGHAVDIFNVPERKDFRLYETRLSPDSPAVKQVGLGSLENMSEIRVEIIVWKKVTYRKKSYNIECVAEAYEVDGTAAGGKKPMSVEGKVLEVVMTVGWSVGEQDFSGDYDAFNFRDILKKLRKSSERNWNMWGERRTVEEEREIDREEANVFKTVAPCCVRRMVFLRMPNGVLAMTDRFAVARL</sequence>
<evidence type="ECO:0000313" key="1">
    <source>
        <dbReference type="EMBL" id="PMD32793.1"/>
    </source>
</evidence>
<evidence type="ECO:0000313" key="2">
    <source>
        <dbReference type="Proteomes" id="UP000235786"/>
    </source>
</evidence>
<dbReference type="OrthoDB" id="3562688at2759"/>
<organism evidence="1 2">
    <name type="scientific">Hyaloscypha variabilis (strain UAMH 11265 / GT02V1 / F)</name>
    <name type="common">Meliniomyces variabilis</name>
    <dbReference type="NCBI Taxonomy" id="1149755"/>
    <lineage>
        <taxon>Eukaryota</taxon>
        <taxon>Fungi</taxon>
        <taxon>Dikarya</taxon>
        <taxon>Ascomycota</taxon>
        <taxon>Pezizomycotina</taxon>
        <taxon>Leotiomycetes</taxon>
        <taxon>Helotiales</taxon>
        <taxon>Hyaloscyphaceae</taxon>
        <taxon>Hyaloscypha</taxon>
        <taxon>Hyaloscypha variabilis</taxon>
    </lineage>
</organism>
<gene>
    <name evidence="1" type="ORF">L207DRAFT_609415</name>
</gene>
<dbReference type="EMBL" id="KZ613958">
    <property type="protein sequence ID" value="PMD32793.1"/>
    <property type="molecule type" value="Genomic_DNA"/>
</dbReference>
<dbReference type="Proteomes" id="UP000235786">
    <property type="component" value="Unassembled WGS sequence"/>
</dbReference>
<keyword evidence="2" id="KW-1185">Reference proteome</keyword>
<reference evidence="1 2" key="1">
    <citation type="submission" date="2016-04" db="EMBL/GenBank/DDBJ databases">
        <title>A degradative enzymes factory behind the ericoid mycorrhizal symbiosis.</title>
        <authorList>
            <consortium name="DOE Joint Genome Institute"/>
            <person name="Martino E."/>
            <person name="Morin E."/>
            <person name="Grelet G."/>
            <person name="Kuo A."/>
            <person name="Kohler A."/>
            <person name="Daghino S."/>
            <person name="Barry K."/>
            <person name="Choi C."/>
            <person name="Cichocki N."/>
            <person name="Clum A."/>
            <person name="Copeland A."/>
            <person name="Hainaut M."/>
            <person name="Haridas S."/>
            <person name="Labutti K."/>
            <person name="Lindquist E."/>
            <person name="Lipzen A."/>
            <person name="Khouja H.-R."/>
            <person name="Murat C."/>
            <person name="Ohm R."/>
            <person name="Olson A."/>
            <person name="Spatafora J."/>
            <person name="Veneault-Fourrey C."/>
            <person name="Henrissat B."/>
            <person name="Grigoriev I."/>
            <person name="Martin F."/>
            <person name="Perotto S."/>
        </authorList>
    </citation>
    <scope>NUCLEOTIDE SEQUENCE [LARGE SCALE GENOMIC DNA]</scope>
    <source>
        <strain evidence="1 2">F</strain>
    </source>
</reference>